<name>A0ABQ0NWN5_9PROT</name>
<keyword evidence="3" id="KW-1185">Reference proteome</keyword>
<accession>A0ABQ0NWN5</accession>
<gene>
    <name evidence="2" type="ORF">AA15669_0049</name>
</gene>
<feature type="compositionally biased region" description="Low complexity" evidence="1">
    <location>
        <begin position="1"/>
        <end position="16"/>
    </location>
</feature>
<dbReference type="Proteomes" id="UP001062901">
    <property type="component" value="Unassembled WGS sequence"/>
</dbReference>
<evidence type="ECO:0000313" key="2">
    <source>
        <dbReference type="EMBL" id="GBQ04590.1"/>
    </source>
</evidence>
<dbReference type="RefSeq" id="WP_018979663.1">
    <property type="nucleotide sequence ID" value="NZ_BAQD01000001.1"/>
</dbReference>
<feature type="region of interest" description="Disordered" evidence="1">
    <location>
        <begin position="1"/>
        <end position="21"/>
    </location>
</feature>
<dbReference type="Pfam" id="PF02620">
    <property type="entry name" value="YceD"/>
    <property type="match status" value="1"/>
</dbReference>
<feature type="compositionally biased region" description="Acidic residues" evidence="1">
    <location>
        <begin position="172"/>
        <end position="182"/>
    </location>
</feature>
<protein>
    <recommendedName>
        <fullName evidence="4">DUF177 domain-containing protein</fullName>
    </recommendedName>
</protein>
<sequence>MTPKDSSSFSSEQHSSIVRPEFSHRIPLGKIGHDLRVNVSAPSQAREKLCHRFGLLGLEQLDGQFSLSRGEEKHVRAEGEIRAKATQACVITGEPIDEEVHERFSLRFLPQEDMPSDEDIDIEALLAEEADDVPYDGRAIDLGEALAEQLALCLDPYPRRKGSGLESFVEVTPEEGEEEVIEKEEKPNPFSVLEKLKEKKR</sequence>
<reference evidence="2" key="1">
    <citation type="submission" date="2013-04" db="EMBL/GenBank/DDBJ databases">
        <title>The genome sequencing project of 58 acetic acid bacteria.</title>
        <authorList>
            <person name="Okamoto-Kainuma A."/>
            <person name="Ishikawa M."/>
            <person name="Umino S."/>
            <person name="Koizumi Y."/>
            <person name="Shiwa Y."/>
            <person name="Yoshikawa H."/>
            <person name="Matsutani M."/>
            <person name="Matsushita K."/>
        </authorList>
    </citation>
    <scope>NUCLEOTIDE SEQUENCE</scope>
    <source>
        <strain evidence="2">DSM 15669</strain>
    </source>
</reference>
<dbReference type="InterPro" id="IPR003772">
    <property type="entry name" value="YceD"/>
</dbReference>
<feature type="region of interest" description="Disordered" evidence="1">
    <location>
        <begin position="166"/>
        <end position="188"/>
    </location>
</feature>
<organism evidence="2 3">
    <name type="scientific">Saccharibacter floricola DSM 15669</name>
    <dbReference type="NCBI Taxonomy" id="1123227"/>
    <lineage>
        <taxon>Bacteria</taxon>
        <taxon>Pseudomonadati</taxon>
        <taxon>Pseudomonadota</taxon>
        <taxon>Alphaproteobacteria</taxon>
        <taxon>Acetobacterales</taxon>
        <taxon>Acetobacteraceae</taxon>
        <taxon>Saccharibacter</taxon>
    </lineage>
</organism>
<evidence type="ECO:0000256" key="1">
    <source>
        <dbReference type="SAM" id="MobiDB-lite"/>
    </source>
</evidence>
<dbReference type="EMBL" id="BAQD01000001">
    <property type="protein sequence ID" value="GBQ04590.1"/>
    <property type="molecule type" value="Genomic_DNA"/>
</dbReference>
<evidence type="ECO:0000313" key="3">
    <source>
        <dbReference type="Proteomes" id="UP001062901"/>
    </source>
</evidence>
<evidence type="ECO:0008006" key="4">
    <source>
        <dbReference type="Google" id="ProtNLM"/>
    </source>
</evidence>
<proteinExistence type="predicted"/>
<comment type="caution">
    <text evidence="2">The sequence shown here is derived from an EMBL/GenBank/DDBJ whole genome shotgun (WGS) entry which is preliminary data.</text>
</comment>